<dbReference type="GO" id="GO:0061599">
    <property type="term" value="F:molybdopterin molybdotransferase activity"/>
    <property type="evidence" value="ECO:0007669"/>
    <property type="project" value="UniProtKB-UniRule"/>
</dbReference>
<dbReference type="PANTHER" id="PTHR10192">
    <property type="entry name" value="MOLYBDOPTERIN BIOSYNTHESIS PROTEIN"/>
    <property type="match status" value="1"/>
</dbReference>
<evidence type="ECO:0000256" key="9">
    <source>
        <dbReference type="ARBA" id="ARBA00023150"/>
    </source>
</evidence>
<proteinExistence type="inferred from homology"/>
<dbReference type="KEGG" id="haa:A5892_12185"/>
<dbReference type="InterPro" id="IPR008284">
    <property type="entry name" value="MoCF_biosynth_CS"/>
</dbReference>
<dbReference type="SMART" id="SM00852">
    <property type="entry name" value="MoCF_biosynth"/>
    <property type="match status" value="1"/>
</dbReference>
<comment type="similarity">
    <text evidence="4 11">Belongs to the MoeA family.</text>
</comment>
<dbReference type="GO" id="GO:0006777">
    <property type="term" value="P:Mo-molybdopterin cofactor biosynthetic process"/>
    <property type="evidence" value="ECO:0007669"/>
    <property type="project" value="UniProtKB-UniRule"/>
</dbReference>
<dbReference type="Gene3D" id="2.40.340.10">
    <property type="entry name" value="MoeA, C-terminal, domain IV"/>
    <property type="match status" value="1"/>
</dbReference>
<dbReference type="UniPathway" id="UPA00344"/>
<dbReference type="EMBL" id="CP015243">
    <property type="protein sequence ID" value="ANF58130.1"/>
    <property type="molecule type" value="Genomic_DNA"/>
</dbReference>
<keyword evidence="14" id="KW-1185">Reference proteome</keyword>
<dbReference type="EC" id="2.10.1.1" evidence="11"/>
<comment type="function">
    <text evidence="2 11">Catalyzes the insertion of molybdate into adenylated molybdopterin with the concomitant release of AMP.</text>
</comment>
<evidence type="ECO:0000313" key="13">
    <source>
        <dbReference type="EMBL" id="ANF58130.1"/>
    </source>
</evidence>
<keyword evidence="6 11" id="KW-0808">Transferase</keyword>
<dbReference type="NCBIfam" id="NF045515">
    <property type="entry name" value="Glp_gephyrin"/>
    <property type="match status" value="1"/>
</dbReference>
<dbReference type="InterPro" id="IPR036425">
    <property type="entry name" value="MoaB/Mog-like_dom_sf"/>
</dbReference>
<comment type="pathway">
    <text evidence="3 11">Cofactor biosynthesis; molybdopterin biosynthesis.</text>
</comment>
<dbReference type="SUPFAM" id="SSF63882">
    <property type="entry name" value="MoeA N-terminal region -like"/>
    <property type="match status" value="1"/>
</dbReference>
<organism evidence="13 14">
    <name type="scientific">Halotalea alkalilenta</name>
    <dbReference type="NCBI Taxonomy" id="376489"/>
    <lineage>
        <taxon>Bacteria</taxon>
        <taxon>Pseudomonadati</taxon>
        <taxon>Pseudomonadota</taxon>
        <taxon>Gammaproteobacteria</taxon>
        <taxon>Oceanospirillales</taxon>
        <taxon>Halomonadaceae</taxon>
        <taxon>Halotalea</taxon>
    </lineage>
</organism>
<dbReference type="Pfam" id="PF00994">
    <property type="entry name" value="MoCF_biosynth"/>
    <property type="match status" value="1"/>
</dbReference>
<accession>A0A172YFT3</accession>
<dbReference type="Proteomes" id="UP000077875">
    <property type="component" value="Chromosome"/>
</dbReference>
<dbReference type="InterPro" id="IPR001453">
    <property type="entry name" value="MoaB/Mog_dom"/>
</dbReference>
<dbReference type="InterPro" id="IPR005110">
    <property type="entry name" value="MoeA_linker/N"/>
</dbReference>
<dbReference type="PANTHER" id="PTHR10192:SF5">
    <property type="entry name" value="GEPHYRIN"/>
    <property type="match status" value="1"/>
</dbReference>
<evidence type="ECO:0000256" key="4">
    <source>
        <dbReference type="ARBA" id="ARBA00010763"/>
    </source>
</evidence>
<dbReference type="FunFam" id="3.40.980.10:FF:000004">
    <property type="entry name" value="Molybdopterin molybdenumtransferase"/>
    <property type="match status" value="1"/>
</dbReference>
<dbReference type="SUPFAM" id="SSF53218">
    <property type="entry name" value="Molybdenum cofactor biosynthesis proteins"/>
    <property type="match status" value="1"/>
</dbReference>
<dbReference type="AlphaFoldDB" id="A0A172YFT3"/>
<feature type="domain" description="MoaB/Mog" evidence="12">
    <location>
        <begin position="174"/>
        <end position="316"/>
    </location>
</feature>
<dbReference type="Gene3D" id="2.170.190.11">
    <property type="entry name" value="Molybdopterin biosynthesis moea protein, domain 3"/>
    <property type="match status" value="1"/>
</dbReference>
<comment type="catalytic activity">
    <reaction evidence="10">
        <text>adenylyl-molybdopterin + molybdate = Mo-molybdopterin + AMP + H(+)</text>
        <dbReference type="Rhea" id="RHEA:35047"/>
        <dbReference type="ChEBI" id="CHEBI:15378"/>
        <dbReference type="ChEBI" id="CHEBI:36264"/>
        <dbReference type="ChEBI" id="CHEBI:62727"/>
        <dbReference type="ChEBI" id="CHEBI:71302"/>
        <dbReference type="ChEBI" id="CHEBI:456215"/>
        <dbReference type="EC" id="2.10.1.1"/>
    </reaction>
</comment>
<sequence>MAELHTLAQALETLLEGVSPVERETVALESACGRVLAEPIVALRDAPPFDASAMDGYALRAADAGRRLPVAQRIAAGAAPAPLAPGSCARIFTGAPLPPGADCVVMQEQVKVADGSAEIPAGLETGANVRRRGRELAAGETLLQAGHWLDAAAVGMIASQGHARVAVRRRPRVALLATGDELTAPGEPLAQGRIYDSNRYMLGALLPRFGFEVIHSQRVADRFEATADALGAAAQHTDVVVTSGGVSVGEEDHVRAAVESRGRLSLWRLDIRPGKPLALGRLPREAGGEACFVGLAGNPVSSFVGAWLFLRPLAAALLGAPALAALPRLRACAQFSERTSGRWHYMRVKLDHQRQDGVACAFSYPDQDSSLLRSCIDADALAVIPPNAEIHPGAMIDCLLLR</sequence>
<keyword evidence="9 11" id="KW-0501">Molybdenum cofactor biosynthesis</keyword>
<evidence type="ECO:0000256" key="6">
    <source>
        <dbReference type="ARBA" id="ARBA00022679"/>
    </source>
</evidence>
<keyword evidence="5 11" id="KW-0500">Molybdenum</keyword>
<dbReference type="InterPro" id="IPR036135">
    <property type="entry name" value="MoeA_linker/N_sf"/>
</dbReference>
<dbReference type="Pfam" id="PF03454">
    <property type="entry name" value="MoeA_C"/>
    <property type="match status" value="1"/>
</dbReference>
<dbReference type="PROSITE" id="PS01079">
    <property type="entry name" value="MOCF_BIOSYNTHESIS_2"/>
    <property type="match status" value="1"/>
</dbReference>
<name>A0A172YFT3_9GAMM</name>
<reference evidence="13 14" key="1">
    <citation type="submission" date="2016-04" db="EMBL/GenBank/DDBJ databases">
        <title>Complete Genome Sequence of Halotalea alkalilenta IHB B 13600.</title>
        <authorList>
            <person name="Swarnkar M.K."/>
            <person name="Sharma A."/>
            <person name="Kaushal K."/>
            <person name="Soni R."/>
            <person name="Rana S."/>
            <person name="Singh A.K."/>
            <person name="Gulati A."/>
        </authorList>
    </citation>
    <scope>NUCLEOTIDE SEQUENCE [LARGE SCALE GENOMIC DNA]</scope>
    <source>
        <strain evidence="13 14">IHB B 13600</strain>
    </source>
</reference>
<evidence type="ECO:0000313" key="14">
    <source>
        <dbReference type="Proteomes" id="UP000077875"/>
    </source>
</evidence>
<dbReference type="GO" id="GO:0005829">
    <property type="term" value="C:cytosol"/>
    <property type="evidence" value="ECO:0007669"/>
    <property type="project" value="TreeGrafter"/>
</dbReference>
<protein>
    <recommendedName>
        <fullName evidence="11">Molybdopterin molybdenumtransferase</fullName>
        <ecNumber evidence="11">2.10.1.1</ecNumber>
    </recommendedName>
</protein>
<evidence type="ECO:0000256" key="8">
    <source>
        <dbReference type="ARBA" id="ARBA00022842"/>
    </source>
</evidence>
<dbReference type="GO" id="GO:0046872">
    <property type="term" value="F:metal ion binding"/>
    <property type="evidence" value="ECO:0007669"/>
    <property type="project" value="UniProtKB-UniRule"/>
</dbReference>
<gene>
    <name evidence="13" type="ORF">A5892_12185</name>
</gene>
<dbReference type="InterPro" id="IPR005111">
    <property type="entry name" value="MoeA_C_domain_IV"/>
</dbReference>
<dbReference type="Pfam" id="PF03453">
    <property type="entry name" value="MoeA_N"/>
    <property type="match status" value="1"/>
</dbReference>
<dbReference type="SUPFAM" id="SSF63867">
    <property type="entry name" value="MoeA C-terminal domain-like"/>
    <property type="match status" value="1"/>
</dbReference>
<dbReference type="Gene3D" id="3.40.980.10">
    <property type="entry name" value="MoaB/Mog-like domain"/>
    <property type="match status" value="1"/>
</dbReference>
<evidence type="ECO:0000256" key="10">
    <source>
        <dbReference type="ARBA" id="ARBA00047317"/>
    </source>
</evidence>
<comment type="cofactor">
    <cofactor evidence="1 11">
        <name>Mg(2+)</name>
        <dbReference type="ChEBI" id="CHEBI:18420"/>
    </cofactor>
</comment>
<dbReference type="STRING" id="376489.A5892_12185"/>
<keyword evidence="7 11" id="KW-0479">Metal-binding</keyword>
<evidence type="ECO:0000259" key="12">
    <source>
        <dbReference type="SMART" id="SM00852"/>
    </source>
</evidence>
<dbReference type="RefSeq" id="WP_064123032.1">
    <property type="nucleotide sequence ID" value="NZ_CP015243.1"/>
</dbReference>
<dbReference type="InterPro" id="IPR036688">
    <property type="entry name" value="MoeA_C_domain_IV_sf"/>
</dbReference>
<evidence type="ECO:0000256" key="1">
    <source>
        <dbReference type="ARBA" id="ARBA00001946"/>
    </source>
</evidence>
<evidence type="ECO:0000256" key="7">
    <source>
        <dbReference type="ARBA" id="ARBA00022723"/>
    </source>
</evidence>
<evidence type="ECO:0000256" key="3">
    <source>
        <dbReference type="ARBA" id="ARBA00005046"/>
    </source>
</evidence>
<evidence type="ECO:0000256" key="2">
    <source>
        <dbReference type="ARBA" id="ARBA00002901"/>
    </source>
</evidence>
<dbReference type="CDD" id="cd00887">
    <property type="entry name" value="MoeA"/>
    <property type="match status" value="1"/>
</dbReference>
<dbReference type="Gene3D" id="3.90.105.10">
    <property type="entry name" value="Molybdopterin biosynthesis moea protein, domain 2"/>
    <property type="match status" value="1"/>
</dbReference>
<evidence type="ECO:0000256" key="11">
    <source>
        <dbReference type="RuleBase" id="RU365090"/>
    </source>
</evidence>
<dbReference type="InterPro" id="IPR038987">
    <property type="entry name" value="MoeA-like"/>
</dbReference>
<evidence type="ECO:0000256" key="5">
    <source>
        <dbReference type="ARBA" id="ARBA00022505"/>
    </source>
</evidence>
<keyword evidence="8 11" id="KW-0460">Magnesium</keyword>